<dbReference type="Proteomes" id="UP001244443">
    <property type="component" value="Chromosome"/>
</dbReference>
<evidence type="ECO:0000313" key="3">
    <source>
        <dbReference type="Proteomes" id="UP001244443"/>
    </source>
</evidence>
<dbReference type="AlphaFoldDB" id="A0AA51N5H0"/>
<keyword evidence="1" id="KW-0812">Transmembrane</keyword>
<keyword evidence="1" id="KW-0472">Membrane</keyword>
<evidence type="ECO:0000313" key="2">
    <source>
        <dbReference type="EMBL" id="WMN06612.1"/>
    </source>
</evidence>
<dbReference type="EMBL" id="CP129970">
    <property type="protein sequence ID" value="WMN06612.1"/>
    <property type="molecule type" value="Genomic_DNA"/>
</dbReference>
<dbReference type="RefSeq" id="WP_308356493.1">
    <property type="nucleotide sequence ID" value="NZ_CP129970.2"/>
</dbReference>
<accession>A0AA51N5H0</accession>
<sequence length="260" mass="30136">MINFDKNTLNRIRKITLHPIAVLIYGGIISYIFYLKSISSKEPYYSISSPILIANSTDQAKDLEILWKERKIDNVKGIKLVIWNNGRKYIDTHDLIESSPITLKNKGKVKILSIEQEDQSRIGIKFSSRINLEDSLNSATFNLLNDEALEYKDGAVFNIIYTDIKQEKWELKGRVKGVPKGFASKKISEIDTSSNMNSIYILGILLALIIIVRFIIFKIKNKTVVFRQWELVFISIIIFQVFYTFIKSTYYNVSLEWLFN</sequence>
<feature type="transmembrane region" description="Helical" evidence="1">
    <location>
        <begin position="199"/>
        <end position="217"/>
    </location>
</feature>
<name>A0AA51N5H0_9BACT</name>
<feature type="transmembrane region" description="Helical" evidence="1">
    <location>
        <begin position="15"/>
        <end position="34"/>
    </location>
</feature>
<organism evidence="2 3">
    <name type="scientific">Marivirga arenosa</name>
    <dbReference type="NCBI Taxonomy" id="3059076"/>
    <lineage>
        <taxon>Bacteria</taxon>
        <taxon>Pseudomonadati</taxon>
        <taxon>Bacteroidota</taxon>
        <taxon>Cytophagia</taxon>
        <taxon>Cytophagales</taxon>
        <taxon>Marivirgaceae</taxon>
        <taxon>Marivirga</taxon>
    </lineage>
</organism>
<keyword evidence="3" id="KW-1185">Reference proteome</keyword>
<evidence type="ECO:0000256" key="1">
    <source>
        <dbReference type="SAM" id="Phobius"/>
    </source>
</evidence>
<reference evidence="2" key="1">
    <citation type="submission" date="2023-08" db="EMBL/GenBank/DDBJ databases">
        <title>Comparative genomics and taxonomic characterization of three novel marine species of genus Marivirga.</title>
        <authorList>
            <person name="Muhammad N."/>
            <person name="Kim S.-G."/>
        </authorList>
    </citation>
    <scope>NUCLEOTIDE SEQUENCE [LARGE SCALE GENOMIC DNA]</scope>
    <source>
        <strain evidence="2">ABR2-2</strain>
    </source>
</reference>
<protein>
    <submittedName>
        <fullName evidence="2">Uncharacterized protein</fullName>
    </submittedName>
</protein>
<proteinExistence type="predicted"/>
<gene>
    <name evidence="2" type="ORF">QYS48_33065</name>
</gene>
<keyword evidence="1" id="KW-1133">Transmembrane helix</keyword>
<feature type="transmembrane region" description="Helical" evidence="1">
    <location>
        <begin position="229"/>
        <end position="246"/>
    </location>
</feature>